<evidence type="ECO:0000313" key="3">
    <source>
        <dbReference type="Proteomes" id="UP001497392"/>
    </source>
</evidence>
<dbReference type="InterPro" id="IPR036291">
    <property type="entry name" value="NAD(P)-bd_dom_sf"/>
</dbReference>
<protein>
    <submittedName>
        <fullName evidence="2">G6653 protein</fullName>
    </submittedName>
</protein>
<organism evidence="2 3">
    <name type="scientific">Coccomyxa viridis</name>
    <dbReference type="NCBI Taxonomy" id="1274662"/>
    <lineage>
        <taxon>Eukaryota</taxon>
        <taxon>Viridiplantae</taxon>
        <taxon>Chlorophyta</taxon>
        <taxon>core chlorophytes</taxon>
        <taxon>Trebouxiophyceae</taxon>
        <taxon>Trebouxiophyceae incertae sedis</taxon>
        <taxon>Coccomyxaceae</taxon>
        <taxon>Coccomyxa</taxon>
    </lineage>
</organism>
<feature type="region of interest" description="Disordered" evidence="1">
    <location>
        <begin position="72"/>
        <end position="95"/>
    </location>
</feature>
<dbReference type="EMBL" id="CAXHTA020000010">
    <property type="protein sequence ID" value="CAL5224032.1"/>
    <property type="molecule type" value="Genomic_DNA"/>
</dbReference>
<feature type="region of interest" description="Disordered" evidence="1">
    <location>
        <begin position="1"/>
        <end position="21"/>
    </location>
</feature>
<accession>A0ABP1G0U3</accession>
<dbReference type="Gene3D" id="3.40.50.720">
    <property type="entry name" value="NAD(P)-binding Rossmann-like Domain"/>
    <property type="match status" value="1"/>
</dbReference>
<evidence type="ECO:0000256" key="1">
    <source>
        <dbReference type="SAM" id="MobiDB-lite"/>
    </source>
</evidence>
<proteinExistence type="predicted"/>
<keyword evidence="3" id="KW-1185">Reference proteome</keyword>
<reference evidence="2 3" key="1">
    <citation type="submission" date="2024-06" db="EMBL/GenBank/DDBJ databases">
        <authorList>
            <person name="Kraege A."/>
            <person name="Thomma B."/>
        </authorList>
    </citation>
    <scope>NUCLEOTIDE SEQUENCE [LARGE SCALE GENOMIC DNA]</scope>
</reference>
<comment type="caution">
    <text evidence="2">The sequence shown here is derived from an EMBL/GenBank/DDBJ whole genome shotgun (WGS) entry which is preliminary data.</text>
</comment>
<evidence type="ECO:0000313" key="2">
    <source>
        <dbReference type="EMBL" id="CAL5224032.1"/>
    </source>
</evidence>
<sequence length="303" mass="32943">MMTKALMSPGEDLGPTTESQHPRNLLYVNDAVNAILLALDRGLDTGPLVVGGEETLTGNLAEAISTMTQRSGLKVAPNPAIARRGKHQSDGGSNADLETAQTVLGWKPSTALEAGLEATLPSVAHQMQQTKTLVILIGQARGGEMPWKSLHKHLLAPLDAHLALMFTDVQQPTVLLEWAQYVWSVPEYEDWSVVYDDAVASSCPSRHANATWRALCSLKGALFMGGIPDCQSPVWNSAGILLAMRWTIQQKIIEYELLSKYDWFILSRSDELYACEHPDVKGLDPAYAWLPEGTLLKSGAVAA</sequence>
<dbReference type="Proteomes" id="UP001497392">
    <property type="component" value="Unassembled WGS sequence"/>
</dbReference>
<dbReference type="SUPFAM" id="SSF51735">
    <property type="entry name" value="NAD(P)-binding Rossmann-fold domains"/>
    <property type="match status" value="1"/>
</dbReference>
<name>A0ABP1G0U3_9CHLO</name>
<gene>
    <name evidence="2" type="primary">g6653</name>
    <name evidence="2" type="ORF">VP750_LOCUS5691</name>
</gene>